<evidence type="ECO:0000313" key="4">
    <source>
        <dbReference type="Proteomes" id="UP000285301"/>
    </source>
</evidence>
<dbReference type="GO" id="GO:0005576">
    <property type="term" value="C:extracellular region"/>
    <property type="evidence" value="ECO:0007669"/>
    <property type="project" value="InterPro"/>
</dbReference>
<dbReference type="InterPro" id="IPR001283">
    <property type="entry name" value="CRISP-related"/>
</dbReference>
<dbReference type="SUPFAM" id="SSF55797">
    <property type="entry name" value="PR-1-like"/>
    <property type="match status" value="2"/>
</dbReference>
<sequence length="336" mass="38057">MLKLNNISFFTNSIAVNDWYTEKSNYNWSTHTANHFGPKKGTVGHFTQLVWRSTRRLGCAMVISKGPIGGVFTTCVYHPVGNIASLRPQNVISIEKCKKIKESNLYVDLTNQTWLQSCLSIHNELRAKHGSPPLILDDKITEFARNRAIDMAKKDYANFGHNPKSPFGENLHWGKRKTGPAIKCEEPVLLWYREKRNYDWEQRMNHRGTYGHFTQIVWKNTMKLGCAQVLSKGIKAGTYTVCSYEPLGNIPTINAHEENVLPTLQDQSDEKMLTTEKLTNNDKKMKLKTSKKSSNELITQIFSTSSPLTTTTSTKMKTSATLEGPISVHSTEKSQL</sequence>
<proteinExistence type="predicted"/>
<dbReference type="PANTHER" id="PTHR10334">
    <property type="entry name" value="CYSTEINE-RICH SECRETORY PROTEIN-RELATED"/>
    <property type="match status" value="1"/>
</dbReference>
<comment type="caution">
    <text evidence="3">The sequence shown here is derived from an EMBL/GenBank/DDBJ whole genome shotgun (WGS) entry which is preliminary data.</text>
</comment>
<dbReference type="InterPro" id="IPR002413">
    <property type="entry name" value="V5_allergen-like"/>
</dbReference>
<dbReference type="PRINTS" id="PR00838">
    <property type="entry name" value="V5ALLERGEN"/>
</dbReference>
<organism evidence="3 4">
    <name type="scientific">Dinothrombium tinctorium</name>
    <dbReference type="NCBI Taxonomy" id="1965070"/>
    <lineage>
        <taxon>Eukaryota</taxon>
        <taxon>Metazoa</taxon>
        <taxon>Ecdysozoa</taxon>
        <taxon>Arthropoda</taxon>
        <taxon>Chelicerata</taxon>
        <taxon>Arachnida</taxon>
        <taxon>Acari</taxon>
        <taxon>Acariformes</taxon>
        <taxon>Trombidiformes</taxon>
        <taxon>Prostigmata</taxon>
        <taxon>Anystina</taxon>
        <taxon>Parasitengona</taxon>
        <taxon>Trombidioidea</taxon>
        <taxon>Trombidiidae</taxon>
        <taxon>Dinothrombium</taxon>
    </lineage>
</organism>
<dbReference type="STRING" id="1965070.A0A443RAA3"/>
<dbReference type="PROSITE" id="PS01009">
    <property type="entry name" value="CRISP_1"/>
    <property type="match status" value="2"/>
</dbReference>
<evidence type="ECO:0000259" key="2">
    <source>
        <dbReference type="SMART" id="SM00198"/>
    </source>
</evidence>
<gene>
    <name evidence="3" type="ORF">B4U79_14523</name>
</gene>
<reference evidence="3 4" key="1">
    <citation type="journal article" date="2018" name="Gigascience">
        <title>Genomes of trombidid mites reveal novel predicted allergens and laterally-transferred genes associated with secondary metabolism.</title>
        <authorList>
            <person name="Dong X."/>
            <person name="Chaisiri K."/>
            <person name="Xia D."/>
            <person name="Armstrong S.D."/>
            <person name="Fang Y."/>
            <person name="Donnelly M.J."/>
            <person name="Kadowaki T."/>
            <person name="McGarry J.W."/>
            <person name="Darby A.C."/>
            <person name="Makepeace B.L."/>
        </authorList>
    </citation>
    <scope>NUCLEOTIDE SEQUENCE [LARGE SCALE GENOMIC DNA]</scope>
    <source>
        <strain evidence="3">UoL-WK</strain>
    </source>
</reference>
<protein>
    <recommendedName>
        <fullName evidence="2">SCP domain-containing protein</fullName>
    </recommendedName>
</protein>
<keyword evidence="4" id="KW-1185">Reference proteome</keyword>
<dbReference type="InterPro" id="IPR035940">
    <property type="entry name" value="CAP_sf"/>
</dbReference>
<evidence type="ECO:0000313" key="3">
    <source>
        <dbReference type="EMBL" id="RWS12192.1"/>
    </source>
</evidence>
<dbReference type="InterPro" id="IPR034113">
    <property type="entry name" value="SCP_GAPR1-like"/>
</dbReference>
<dbReference type="AlphaFoldDB" id="A0A443RAA3"/>
<dbReference type="Proteomes" id="UP000285301">
    <property type="component" value="Unassembled WGS sequence"/>
</dbReference>
<dbReference type="Pfam" id="PF00188">
    <property type="entry name" value="CAP"/>
    <property type="match status" value="2"/>
</dbReference>
<dbReference type="OrthoDB" id="6507808at2759"/>
<feature type="region of interest" description="Disordered" evidence="1">
    <location>
        <begin position="308"/>
        <end position="336"/>
    </location>
</feature>
<name>A0A443RAA3_9ACAR</name>
<dbReference type="EMBL" id="NCKU01001399">
    <property type="protein sequence ID" value="RWS12192.1"/>
    <property type="molecule type" value="Genomic_DNA"/>
</dbReference>
<dbReference type="InterPro" id="IPR014044">
    <property type="entry name" value="CAP_dom"/>
</dbReference>
<dbReference type="CDD" id="cd05382">
    <property type="entry name" value="CAP_GAPR1-like"/>
    <property type="match status" value="1"/>
</dbReference>
<dbReference type="SMART" id="SM00198">
    <property type="entry name" value="SCP"/>
    <property type="match status" value="1"/>
</dbReference>
<dbReference type="InterPro" id="IPR018244">
    <property type="entry name" value="Allrgn_V5/Tpx1_CS"/>
</dbReference>
<dbReference type="Gene3D" id="3.40.33.10">
    <property type="entry name" value="CAP"/>
    <property type="match status" value="2"/>
</dbReference>
<evidence type="ECO:0000256" key="1">
    <source>
        <dbReference type="SAM" id="MobiDB-lite"/>
    </source>
</evidence>
<feature type="domain" description="SCP" evidence="2">
    <location>
        <begin position="113"/>
        <end position="252"/>
    </location>
</feature>
<accession>A0A443RAA3</accession>
<feature type="compositionally biased region" description="Low complexity" evidence="1">
    <location>
        <begin position="308"/>
        <end position="321"/>
    </location>
</feature>
<dbReference type="PRINTS" id="PR00837">
    <property type="entry name" value="V5TPXLIKE"/>
</dbReference>